<evidence type="ECO:0000256" key="2">
    <source>
        <dbReference type="SAM" id="SignalP"/>
    </source>
</evidence>
<reference evidence="3 4" key="1">
    <citation type="submission" date="2015-09" db="EMBL/GenBank/DDBJ databases">
        <title>Host preference determinants of Valsa canker pathogens revealed by comparative genomics.</title>
        <authorList>
            <person name="Yin Z."/>
            <person name="Huang L."/>
        </authorList>
    </citation>
    <scope>NUCLEOTIDE SEQUENCE [LARGE SCALE GENOMIC DNA]</scope>
    <source>
        <strain evidence="3 4">YSFL</strain>
    </source>
</reference>
<dbReference type="EMBL" id="LJZO01000001">
    <property type="protein sequence ID" value="ROW05211.1"/>
    <property type="molecule type" value="Genomic_DNA"/>
</dbReference>
<dbReference type="AlphaFoldDB" id="A0A423WPB5"/>
<keyword evidence="2" id="KW-0732">Signal</keyword>
<keyword evidence="4" id="KW-1185">Reference proteome</keyword>
<feature type="signal peptide" evidence="2">
    <location>
        <begin position="1"/>
        <end position="29"/>
    </location>
</feature>
<organism evidence="3 4">
    <name type="scientific">Cytospora chrysosperma</name>
    <name type="common">Cytospora canker fungus</name>
    <name type="synonym">Sphaeria chrysosperma</name>
    <dbReference type="NCBI Taxonomy" id="252740"/>
    <lineage>
        <taxon>Eukaryota</taxon>
        <taxon>Fungi</taxon>
        <taxon>Dikarya</taxon>
        <taxon>Ascomycota</taxon>
        <taxon>Pezizomycotina</taxon>
        <taxon>Sordariomycetes</taxon>
        <taxon>Sordariomycetidae</taxon>
        <taxon>Diaporthales</taxon>
        <taxon>Cytosporaceae</taxon>
        <taxon>Cytospora</taxon>
    </lineage>
</organism>
<gene>
    <name evidence="3" type="ORF">VSDG_00259</name>
</gene>
<feature type="chain" id="PRO_5019093143" description="FAS1 domain-containing protein" evidence="2">
    <location>
        <begin position="30"/>
        <end position="257"/>
    </location>
</feature>
<name>A0A423WPB5_CYTCH</name>
<evidence type="ECO:0000313" key="4">
    <source>
        <dbReference type="Proteomes" id="UP000284375"/>
    </source>
</evidence>
<dbReference type="OrthoDB" id="10627366at2759"/>
<evidence type="ECO:0008006" key="5">
    <source>
        <dbReference type="Google" id="ProtNLM"/>
    </source>
</evidence>
<dbReference type="Proteomes" id="UP000284375">
    <property type="component" value="Unassembled WGS sequence"/>
</dbReference>
<protein>
    <recommendedName>
        <fullName evidence="5">FAS1 domain-containing protein</fullName>
    </recommendedName>
</protein>
<feature type="compositionally biased region" description="Low complexity" evidence="1">
    <location>
        <begin position="218"/>
        <end position="227"/>
    </location>
</feature>
<proteinExistence type="predicted"/>
<sequence>MLNMTLFKIIVNIAFAVLLAGRTINFAAAEVVTSAANAVASGTSSEVPGATQLQVKGIVPHGFSVPDLLSFLSKESIARTRVLSTITTLSTTATPSGNTSVSMSPFATANHSITSNVTQAQTKAVLALDTYFVGLVSTHTPVSVTPLMTASFTLTLPSTPSNGSAPSTVGSNSSTSATVSVPFGDTNFTVTFTRVSPTGTDQAHSVSLITRPSQLTWTTPAAPSPSTDNGGSKGAKPVSCGLVAVIVYCLVGVLYWL</sequence>
<accession>A0A423WPB5</accession>
<comment type="caution">
    <text evidence="3">The sequence shown here is derived from an EMBL/GenBank/DDBJ whole genome shotgun (WGS) entry which is preliminary data.</text>
</comment>
<evidence type="ECO:0000313" key="3">
    <source>
        <dbReference type="EMBL" id="ROW05211.1"/>
    </source>
</evidence>
<evidence type="ECO:0000256" key="1">
    <source>
        <dbReference type="SAM" id="MobiDB-lite"/>
    </source>
</evidence>
<feature type="region of interest" description="Disordered" evidence="1">
    <location>
        <begin position="216"/>
        <end position="235"/>
    </location>
</feature>